<evidence type="ECO:0000256" key="9">
    <source>
        <dbReference type="RuleBase" id="RU369079"/>
    </source>
</evidence>
<gene>
    <name evidence="11" type="primary">siaT_2</name>
    <name evidence="11" type="ORF">EHSB41UT_01063</name>
</gene>
<name>A0A1X7AGB4_9GAMM</name>
<evidence type="ECO:0000256" key="1">
    <source>
        <dbReference type="ARBA" id="ARBA00004429"/>
    </source>
</evidence>
<dbReference type="RefSeq" id="WP_087107613.1">
    <property type="nucleotide sequence ID" value="NZ_CBCSCN010000001.1"/>
</dbReference>
<comment type="subcellular location">
    <subcellularLocation>
        <location evidence="1 9">Cell inner membrane</location>
        <topology evidence="1 9">Multi-pass membrane protein</topology>
    </subcellularLocation>
</comment>
<evidence type="ECO:0000259" key="10">
    <source>
        <dbReference type="Pfam" id="PF04290"/>
    </source>
</evidence>
<evidence type="ECO:0000256" key="4">
    <source>
        <dbReference type="ARBA" id="ARBA00022519"/>
    </source>
</evidence>
<dbReference type="InterPro" id="IPR007387">
    <property type="entry name" value="TRAP_DctQ"/>
</dbReference>
<evidence type="ECO:0000256" key="3">
    <source>
        <dbReference type="ARBA" id="ARBA00022475"/>
    </source>
</evidence>
<dbReference type="PANTHER" id="PTHR35011">
    <property type="entry name" value="2,3-DIKETO-L-GULONATE TRAP TRANSPORTER SMALL PERMEASE PROTEIN YIAM"/>
    <property type="match status" value="1"/>
</dbReference>
<dbReference type="AlphaFoldDB" id="A0A1X7AGB4"/>
<accession>A0A1X7AGB4</accession>
<comment type="similarity">
    <text evidence="8 9">Belongs to the TRAP transporter small permease family.</text>
</comment>
<feature type="transmembrane region" description="Helical" evidence="9">
    <location>
        <begin position="139"/>
        <end position="160"/>
    </location>
</feature>
<feature type="domain" description="Tripartite ATP-independent periplasmic transporters DctQ component" evidence="10">
    <location>
        <begin position="34"/>
        <end position="163"/>
    </location>
</feature>
<keyword evidence="2 9" id="KW-0813">Transport</keyword>
<evidence type="ECO:0000256" key="8">
    <source>
        <dbReference type="ARBA" id="ARBA00038436"/>
    </source>
</evidence>
<feature type="transmembrane region" description="Helical" evidence="9">
    <location>
        <begin position="21"/>
        <end position="43"/>
    </location>
</feature>
<dbReference type="OrthoDB" id="2085311at2"/>
<dbReference type="PANTHER" id="PTHR35011:SF11">
    <property type="entry name" value="TRAP TRANSPORTER SMALL PERMEASE PROTEIN"/>
    <property type="match status" value="1"/>
</dbReference>
<dbReference type="GO" id="GO:0022857">
    <property type="term" value="F:transmembrane transporter activity"/>
    <property type="evidence" value="ECO:0007669"/>
    <property type="project" value="UniProtKB-UniRule"/>
</dbReference>
<dbReference type="GO" id="GO:0005886">
    <property type="term" value="C:plasma membrane"/>
    <property type="evidence" value="ECO:0007669"/>
    <property type="project" value="UniProtKB-SubCell"/>
</dbReference>
<protein>
    <recommendedName>
        <fullName evidence="9">TRAP transporter small permease protein</fullName>
    </recommendedName>
</protein>
<evidence type="ECO:0000313" key="11">
    <source>
        <dbReference type="EMBL" id="SMA39582.1"/>
    </source>
</evidence>
<keyword evidence="5 9" id="KW-0812">Transmembrane</keyword>
<comment type="function">
    <text evidence="9">Part of the tripartite ATP-independent periplasmic (TRAP) transport system.</text>
</comment>
<dbReference type="EMBL" id="FWPT01000002">
    <property type="protein sequence ID" value="SMA39582.1"/>
    <property type="molecule type" value="Genomic_DNA"/>
</dbReference>
<evidence type="ECO:0000256" key="7">
    <source>
        <dbReference type="ARBA" id="ARBA00023136"/>
    </source>
</evidence>
<feature type="transmembrane region" description="Helical" evidence="9">
    <location>
        <begin position="96"/>
        <end position="119"/>
    </location>
</feature>
<evidence type="ECO:0000256" key="6">
    <source>
        <dbReference type="ARBA" id="ARBA00022989"/>
    </source>
</evidence>
<keyword evidence="6 9" id="KW-1133">Transmembrane helix</keyword>
<comment type="subunit">
    <text evidence="9">The complex comprises the extracytoplasmic solute receptor protein and the two transmembrane proteins.</text>
</comment>
<sequence length="167" mass="18718">MDQNSPNSPEAAPKKRVGMPAFELGIAGLALSAIVIITVWGVFTRFVLNDPAPWIEEASLALFIWFSMLGASALMKDDEHVRIDFLIKKFPPSVRFVLDQIVRNLIIIASLGFMAYWGFKLIPMSTFRLTPTLQIPYSYIHSAVAISSVLMIIHCIFNIYNAISEKK</sequence>
<organism evidence="11 12">
    <name type="scientific">Parendozoicomonas haliclonae</name>
    <dbReference type="NCBI Taxonomy" id="1960125"/>
    <lineage>
        <taxon>Bacteria</taxon>
        <taxon>Pseudomonadati</taxon>
        <taxon>Pseudomonadota</taxon>
        <taxon>Gammaproteobacteria</taxon>
        <taxon>Oceanospirillales</taxon>
        <taxon>Endozoicomonadaceae</taxon>
        <taxon>Parendozoicomonas</taxon>
    </lineage>
</organism>
<reference evidence="11 12" key="1">
    <citation type="submission" date="2017-03" db="EMBL/GenBank/DDBJ databases">
        <authorList>
            <person name="Afonso C.L."/>
            <person name="Miller P.J."/>
            <person name="Scott M.A."/>
            <person name="Spackman E."/>
            <person name="Goraichik I."/>
            <person name="Dimitrov K.M."/>
            <person name="Suarez D.L."/>
            <person name="Swayne D.E."/>
        </authorList>
    </citation>
    <scope>NUCLEOTIDE SEQUENCE [LARGE SCALE GENOMIC DNA]</scope>
    <source>
        <strain evidence="11">SB41UT1</strain>
    </source>
</reference>
<evidence type="ECO:0000256" key="2">
    <source>
        <dbReference type="ARBA" id="ARBA00022448"/>
    </source>
</evidence>
<keyword evidence="12" id="KW-1185">Reference proteome</keyword>
<keyword evidence="4 9" id="KW-0997">Cell inner membrane</keyword>
<keyword evidence="3" id="KW-1003">Cell membrane</keyword>
<dbReference type="Pfam" id="PF04290">
    <property type="entry name" value="DctQ"/>
    <property type="match status" value="1"/>
</dbReference>
<evidence type="ECO:0000256" key="5">
    <source>
        <dbReference type="ARBA" id="ARBA00022692"/>
    </source>
</evidence>
<proteinExistence type="inferred from homology"/>
<keyword evidence="7 9" id="KW-0472">Membrane</keyword>
<dbReference type="GO" id="GO:0015740">
    <property type="term" value="P:C4-dicarboxylate transport"/>
    <property type="evidence" value="ECO:0007669"/>
    <property type="project" value="TreeGrafter"/>
</dbReference>
<feature type="transmembrane region" description="Helical" evidence="9">
    <location>
        <begin position="58"/>
        <end position="75"/>
    </location>
</feature>
<dbReference type="Proteomes" id="UP000196573">
    <property type="component" value="Unassembled WGS sequence"/>
</dbReference>
<evidence type="ECO:0000313" key="12">
    <source>
        <dbReference type="Proteomes" id="UP000196573"/>
    </source>
</evidence>
<dbReference type="InterPro" id="IPR055348">
    <property type="entry name" value="DctQ"/>
</dbReference>